<protein>
    <submittedName>
        <fullName evidence="2">Uncharacterized protein</fullName>
    </submittedName>
</protein>
<dbReference type="PATRIC" id="fig|217031.6.peg.425"/>
<dbReference type="EMBL" id="LDJR01000011">
    <property type="protein sequence ID" value="OAK75496.1"/>
    <property type="molecule type" value="Genomic_DNA"/>
</dbReference>
<accession>A0A178A5L3</accession>
<reference evidence="2 3" key="1">
    <citation type="submission" date="2015-05" db="EMBL/GenBank/DDBJ databases">
        <title>Comparison of genome.</title>
        <authorList>
            <person name="Zheng Z."/>
            <person name="Sun M."/>
        </authorList>
    </citation>
    <scope>NUCLEOTIDE SEQUENCE [LARGE SCALE GENOMIC DNA]</scope>
    <source>
        <strain evidence="2 3">G25-74</strain>
    </source>
</reference>
<evidence type="ECO:0000313" key="2">
    <source>
        <dbReference type="EMBL" id="OAK75496.1"/>
    </source>
</evidence>
<dbReference type="Proteomes" id="UP000077881">
    <property type="component" value="Unassembled WGS sequence"/>
</dbReference>
<keyword evidence="1" id="KW-0472">Membrane</keyword>
<sequence>MRVLDNHTGEWIYLDINLIAAVLLITGQLTMNGIFIQPTGGFSIPLQGPITGGRRLVGKSNSKVSTFIVDSIDFIIALLLIFGQISVRGTLISSGYFSIIVSGPIFGAPKTEVSEEAKKEFFEHLGVFFKGERS</sequence>
<keyword evidence="1" id="KW-1133">Transmembrane helix</keyword>
<feature type="transmembrane region" description="Helical" evidence="1">
    <location>
        <begin position="64"/>
        <end position="85"/>
    </location>
</feature>
<keyword evidence="1" id="KW-0812">Transmembrane</keyword>
<comment type="caution">
    <text evidence="2">The sequence shown here is derived from an EMBL/GenBank/DDBJ whole genome shotgun (WGS) entry which is preliminary data.</text>
</comment>
<evidence type="ECO:0000256" key="1">
    <source>
        <dbReference type="SAM" id="Phobius"/>
    </source>
</evidence>
<proteinExistence type="predicted"/>
<gene>
    <name evidence="2" type="ORF">ABB05_01970</name>
</gene>
<evidence type="ECO:0000313" key="3">
    <source>
        <dbReference type="Proteomes" id="UP000077881"/>
    </source>
</evidence>
<feature type="transmembrane region" description="Helical" evidence="1">
    <location>
        <begin position="12"/>
        <end position="36"/>
    </location>
</feature>
<keyword evidence="3" id="KW-1185">Reference proteome</keyword>
<dbReference type="AlphaFoldDB" id="A0A178A5L3"/>
<organism evidence="2 3">
    <name type="scientific">Lederbergia galactosidilytica</name>
    <dbReference type="NCBI Taxonomy" id="217031"/>
    <lineage>
        <taxon>Bacteria</taxon>
        <taxon>Bacillati</taxon>
        <taxon>Bacillota</taxon>
        <taxon>Bacilli</taxon>
        <taxon>Bacillales</taxon>
        <taxon>Bacillaceae</taxon>
        <taxon>Lederbergia</taxon>
    </lineage>
</organism>
<name>A0A178A5L3_9BACI</name>